<name>A0A8I6THA6_CIMLE</name>
<evidence type="ECO:0000256" key="2">
    <source>
        <dbReference type="ARBA" id="ARBA00010574"/>
    </source>
</evidence>
<dbReference type="Pfam" id="PF02410">
    <property type="entry name" value="RsfS"/>
    <property type="match status" value="1"/>
</dbReference>
<reference evidence="6" key="1">
    <citation type="submission" date="2022-01" db="UniProtKB">
        <authorList>
            <consortium name="EnsemblMetazoa"/>
        </authorList>
    </citation>
    <scope>IDENTIFICATION</scope>
</reference>
<dbReference type="HAMAP" id="MF_01477">
    <property type="entry name" value="Iojap_RsfS"/>
    <property type="match status" value="1"/>
</dbReference>
<dbReference type="GO" id="GO:0017148">
    <property type="term" value="P:negative regulation of translation"/>
    <property type="evidence" value="ECO:0007669"/>
    <property type="project" value="TreeGrafter"/>
</dbReference>
<dbReference type="FunFam" id="3.30.460.10:FF:000018">
    <property type="entry name" value="Mitochondrial assembly of ribosomal large subunit 1"/>
    <property type="match status" value="1"/>
</dbReference>
<dbReference type="SUPFAM" id="SSF81301">
    <property type="entry name" value="Nucleotidyltransferase"/>
    <property type="match status" value="1"/>
</dbReference>
<dbReference type="OrthoDB" id="21330at2759"/>
<keyword evidence="7" id="KW-1185">Reference proteome</keyword>
<evidence type="ECO:0000256" key="5">
    <source>
        <dbReference type="ARBA" id="ARBA00073331"/>
    </source>
</evidence>
<dbReference type="Gene3D" id="3.30.460.10">
    <property type="entry name" value="Beta Polymerase, domain 2"/>
    <property type="match status" value="1"/>
</dbReference>
<dbReference type="InterPro" id="IPR004394">
    <property type="entry name" value="Iojap/RsfS/C7orf30"/>
</dbReference>
<comment type="subcellular location">
    <subcellularLocation>
        <location evidence="1">Mitochondrion</location>
    </subcellularLocation>
</comment>
<gene>
    <name evidence="6" type="primary">106672763</name>
</gene>
<dbReference type="GO" id="GO:0043023">
    <property type="term" value="F:ribosomal large subunit binding"/>
    <property type="evidence" value="ECO:0007669"/>
    <property type="project" value="TreeGrafter"/>
</dbReference>
<comment type="similarity">
    <text evidence="2">Belongs to the Iojap/RsfS family.</text>
</comment>
<keyword evidence="3" id="KW-0496">Mitochondrion</keyword>
<dbReference type="PANTHER" id="PTHR21043:SF0">
    <property type="entry name" value="MITOCHONDRIAL ASSEMBLY OF RIBOSOMAL LARGE SUBUNIT PROTEIN 1"/>
    <property type="match status" value="1"/>
</dbReference>
<protein>
    <recommendedName>
        <fullName evidence="5">Mitochondrial assembly of ribosomal large subunit protein 1</fullName>
    </recommendedName>
</protein>
<dbReference type="KEGG" id="clec:106672763"/>
<proteinExistence type="inferred from homology"/>
<dbReference type="GO" id="GO:0090071">
    <property type="term" value="P:negative regulation of ribosome biogenesis"/>
    <property type="evidence" value="ECO:0007669"/>
    <property type="project" value="TreeGrafter"/>
</dbReference>
<organism evidence="6 7">
    <name type="scientific">Cimex lectularius</name>
    <name type="common">Bed bug</name>
    <name type="synonym">Acanthia lectularia</name>
    <dbReference type="NCBI Taxonomy" id="79782"/>
    <lineage>
        <taxon>Eukaryota</taxon>
        <taxon>Metazoa</taxon>
        <taxon>Ecdysozoa</taxon>
        <taxon>Arthropoda</taxon>
        <taxon>Hexapoda</taxon>
        <taxon>Insecta</taxon>
        <taxon>Pterygota</taxon>
        <taxon>Neoptera</taxon>
        <taxon>Paraneoptera</taxon>
        <taxon>Hemiptera</taxon>
        <taxon>Heteroptera</taxon>
        <taxon>Panheteroptera</taxon>
        <taxon>Cimicomorpha</taxon>
        <taxon>Cimicidae</taxon>
        <taxon>Cimex</taxon>
    </lineage>
</organism>
<sequence>MNSIRTCFKFNNLLRTSSACNIGIRFSSKIREIDVQKQTIQKLAEDKKFKQFRDEDSLTILDVEEERWKIQNEPLKVESTDYHDEMIDEDQPEKCYIRGKTGVFDIEDLIQLLNENKATNVFVARLPKELNYVDYIVIVSAKSRRHLMGVGEVVRRTFKKKRNSSDIIPKLEGENSDWVALDLGNIILHIMSNACRELYDLESLWGLGSKYDEKCIDTDDEISELLKLHSMTLDDFVPKLSEG</sequence>
<dbReference type="NCBIfam" id="TIGR00090">
    <property type="entry name" value="rsfS_iojap_ybeB"/>
    <property type="match status" value="1"/>
</dbReference>
<evidence type="ECO:0000313" key="7">
    <source>
        <dbReference type="Proteomes" id="UP000494040"/>
    </source>
</evidence>
<dbReference type="InterPro" id="IPR043519">
    <property type="entry name" value="NT_sf"/>
</dbReference>
<dbReference type="EnsemblMetazoa" id="XM_014404429.2">
    <property type="protein sequence ID" value="XP_014259915.1"/>
    <property type="gene ID" value="LOC106672763"/>
</dbReference>
<dbReference type="OMA" id="KYEVITE"/>
<accession>A0A8I6THA6</accession>
<dbReference type="Proteomes" id="UP000494040">
    <property type="component" value="Unassembled WGS sequence"/>
</dbReference>
<comment type="function">
    <text evidence="4">Required for normal mitochondrial ribosome function and mitochondrial translation. May play a role in ribosome biogenesis by preventing premature association of the 28S and 39S ribosomal subunits. Interacts with mitochondrial ribosomal protein uL14m (MRPL14), probably blocking formation of intersubunit bridge B8, preventing association of the 28S and 39S ribosomal subunits. Addition to isolated mitochondrial ribosomal subunits partially inhibits translation, probably by interfering with the association of the 28S and 39S ribosomal subunits and the formation of functional ribosomes. May also participate in the assembly and/or regulation of the stability of the large subunit of the mitochondrial ribosome. May function as a ribosomal silencing factor.</text>
</comment>
<evidence type="ECO:0000256" key="4">
    <source>
        <dbReference type="ARBA" id="ARBA00053669"/>
    </source>
</evidence>
<evidence type="ECO:0000313" key="6">
    <source>
        <dbReference type="EnsemblMetazoa" id="XP_014259915.1"/>
    </source>
</evidence>
<evidence type="ECO:0000256" key="1">
    <source>
        <dbReference type="ARBA" id="ARBA00004173"/>
    </source>
</evidence>
<dbReference type="GO" id="GO:0005739">
    <property type="term" value="C:mitochondrion"/>
    <property type="evidence" value="ECO:0007669"/>
    <property type="project" value="UniProtKB-SubCell"/>
</dbReference>
<evidence type="ECO:0000256" key="3">
    <source>
        <dbReference type="ARBA" id="ARBA00023128"/>
    </source>
</evidence>
<dbReference type="AlphaFoldDB" id="A0A8I6THA6"/>
<dbReference type="PANTHER" id="PTHR21043">
    <property type="entry name" value="IOJAP SUPERFAMILY ORTHOLOG"/>
    <property type="match status" value="1"/>
</dbReference>